<dbReference type="RefSeq" id="WP_184152690.1">
    <property type="nucleotide sequence ID" value="NZ_JACHKA010000001.1"/>
</dbReference>
<accession>A0ABR6NEZ8</accession>
<evidence type="ECO:0000256" key="6">
    <source>
        <dbReference type="SAM" id="Phobius"/>
    </source>
</evidence>
<reference evidence="7 8" key="1">
    <citation type="submission" date="2020-08" db="EMBL/GenBank/DDBJ databases">
        <title>Exploring microbial biodiversity for novel pathways involved in the catabolism of aromatic compounds derived from lignin.</title>
        <authorList>
            <person name="Elkins J."/>
        </authorList>
    </citation>
    <scope>NUCLEOTIDE SEQUENCE [LARGE SCALE GENOMIC DNA]</scope>
    <source>
        <strain evidence="7 8">B1D3A</strain>
    </source>
</reference>
<keyword evidence="3 6" id="KW-0812">Transmembrane</keyword>
<keyword evidence="4 6" id="KW-1133">Transmembrane helix</keyword>
<feature type="transmembrane region" description="Helical" evidence="6">
    <location>
        <begin position="60"/>
        <end position="79"/>
    </location>
</feature>
<comment type="subcellular location">
    <subcellularLocation>
        <location evidence="1">Membrane</location>
        <topology evidence="1">Multi-pass membrane protein</topology>
    </subcellularLocation>
</comment>
<dbReference type="EMBL" id="JACHKA010000001">
    <property type="protein sequence ID" value="MBB5985855.1"/>
    <property type="molecule type" value="Genomic_DNA"/>
</dbReference>
<evidence type="ECO:0000256" key="2">
    <source>
        <dbReference type="ARBA" id="ARBA00022448"/>
    </source>
</evidence>
<dbReference type="PANTHER" id="PTHR43243:SF4">
    <property type="entry name" value="CATIONIC AMINO ACID TRANSPORTER 4"/>
    <property type="match status" value="1"/>
</dbReference>
<protein>
    <submittedName>
        <fullName evidence="7">APA family basic amino acid/polyamine antiporter</fullName>
    </submittedName>
</protein>
<feature type="transmembrane region" description="Helical" evidence="6">
    <location>
        <begin position="91"/>
        <end position="108"/>
    </location>
</feature>
<keyword evidence="5 6" id="KW-0472">Membrane</keyword>
<evidence type="ECO:0000313" key="7">
    <source>
        <dbReference type="EMBL" id="MBB5985855.1"/>
    </source>
</evidence>
<feature type="transmembrane region" description="Helical" evidence="6">
    <location>
        <begin position="263"/>
        <end position="288"/>
    </location>
</feature>
<name>A0ABR6NEZ8_9SPHN</name>
<keyword evidence="2" id="KW-0813">Transport</keyword>
<dbReference type="Gene3D" id="1.20.1740.10">
    <property type="entry name" value="Amino acid/polyamine transporter I"/>
    <property type="match status" value="1"/>
</dbReference>
<organism evidence="7 8">
    <name type="scientific">Sphingobium lignivorans</name>
    <dbReference type="NCBI Taxonomy" id="2735886"/>
    <lineage>
        <taxon>Bacteria</taxon>
        <taxon>Pseudomonadati</taxon>
        <taxon>Pseudomonadota</taxon>
        <taxon>Alphaproteobacteria</taxon>
        <taxon>Sphingomonadales</taxon>
        <taxon>Sphingomonadaceae</taxon>
        <taxon>Sphingobium</taxon>
    </lineage>
</organism>
<evidence type="ECO:0000256" key="5">
    <source>
        <dbReference type="ARBA" id="ARBA00023136"/>
    </source>
</evidence>
<feature type="transmembrane region" description="Helical" evidence="6">
    <location>
        <begin position="362"/>
        <end position="379"/>
    </location>
</feature>
<feature type="transmembrane region" description="Helical" evidence="6">
    <location>
        <begin position="308"/>
        <end position="331"/>
    </location>
</feature>
<feature type="transmembrane region" description="Helical" evidence="6">
    <location>
        <begin position="180"/>
        <end position="203"/>
    </location>
</feature>
<feature type="transmembrane region" description="Helical" evidence="6">
    <location>
        <begin position="223"/>
        <end position="242"/>
    </location>
</feature>
<dbReference type="PIRSF" id="PIRSF006060">
    <property type="entry name" value="AA_transporter"/>
    <property type="match status" value="1"/>
</dbReference>
<evidence type="ECO:0000256" key="3">
    <source>
        <dbReference type="ARBA" id="ARBA00022692"/>
    </source>
</evidence>
<dbReference type="PANTHER" id="PTHR43243">
    <property type="entry name" value="INNER MEMBRANE TRANSPORTER YGJI-RELATED"/>
    <property type="match status" value="1"/>
</dbReference>
<evidence type="ECO:0000256" key="4">
    <source>
        <dbReference type="ARBA" id="ARBA00022989"/>
    </source>
</evidence>
<dbReference type="Proteomes" id="UP001138540">
    <property type="component" value="Unassembled WGS sequence"/>
</dbReference>
<feature type="transmembrane region" description="Helical" evidence="6">
    <location>
        <begin position="417"/>
        <end position="436"/>
    </location>
</feature>
<feature type="transmembrane region" description="Helical" evidence="6">
    <location>
        <begin position="154"/>
        <end position="173"/>
    </location>
</feature>
<evidence type="ECO:0000256" key="1">
    <source>
        <dbReference type="ARBA" id="ARBA00004141"/>
    </source>
</evidence>
<sequence>MSSGFWGPIKPIGGGQHDHHRRLKPTLSWPHLIALGVGAIVGTGIYTLTGVGADRAGPAVVLAFAIAGAVCACAALAYAELATLIPTAGSAYTYSYSVMGETIGWVVGWSLILEYSLACSTVAVGWSGYLVGWIQSVGIELPPMLLAGPHGGGIINLPAVLVALAIAGMLIAGTRESATLNIVLVIIKLTALSFFVILALPSFSAGNFEPFMPYGFGSHEIGGTTRGVMAAAAIVFFAFYGFDAVATSAEEARNPGRDLTIGIIGSMAVCTLIYMAVAVSAVGSLHFTELAGSSEPLALVLRTLGHPFAAWAIAAAALIALPSVILVMMYGQSRIFFVMARDGLLPRSLSDVSPRTGTPVKITAITGVFVAAVAGFFRLDEIAELANAGTLIAFIAVAACMMILRRRAPDLARVFRCPQPYLVGTLAILGCIYLLISLPSTTLVRFVGWNIVGLLIYFAYGRSRSLLARTGKPAAEGSEPELIPPHQ</sequence>
<proteinExistence type="predicted"/>
<feature type="transmembrane region" description="Helical" evidence="6">
    <location>
        <begin position="115"/>
        <end position="134"/>
    </location>
</feature>
<feature type="transmembrane region" description="Helical" evidence="6">
    <location>
        <begin position="29"/>
        <end position="48"/>
    </location>
</feature>
<feature type="transmembrane region" description="Helical" evidence="6">
    <location>
        <begin position="442"/>
        <end position="460"/>
    </location>
</feature>
<dbReference type="InterPro" id="IPR002293">
    <property type="entry name" value="AA/rel_permease1"/>
</dbReference>
<dbReference type="Pfam" id="PF13520">
    <property type="entry name" value="AA_permease_2"/>
    <property type="match status" value="1"/>
</dbReference>
<feature type="transmembrane region" description="Helical" evidence="6">
    <location>
        <begin position="385"/>
        <end position="405"/>
    </location>
</feature>
<keyword evidence="8" id="KW-1185">Reference proteome</keyword>
<gene>
    <name evidence="7" type="ORF">HNP60_001829</name>
</gene>
<evidence type="ECO:0000313" key="8">
    <source>
        <dbReference type="Proteomes" id="UP001138540"/>
    </source>
</evidence>
<comment type="caution">
    <text evidence="7">The sequence shown here is derived from an EMBL/GenBank/DDBJ whole genome shotgun (WGS) entry which is preliminary data.</text>
</comment>